<evidence type="ECO:0000313" key="3">
    <source>
        <dbReference type="Proteomes" id="UP000799118"/>
    </source>
</evidence>
<reference evidence="2" key="1">
    <citation type="journal article" date="2019" name="Environ. Microbiol.">
        <title>Fungal ecological strategies reflected in gene transcription - a case study of two litter decomposers.</title>
        <authorList>
            <person name="Barbi F."/>
            <person name="Kohler A."/>
            <person name="Barry K."/>
            <person name="Baskaran P."/>
            <person name="Daum C."/>
            <person name="Fauchery L."/>
            <person name="Ihrmark K."/>
            <person name="Kuo A."/>
            <person name="LaButti K."/>
            <person name="Lipzen A."/>
            <person name="Morin E."/>
            <person name="Grigoriev I.V."/>
            <person name="Henrissat B."/>
            <person name="Lindahl B."/>
            <person name="Martin F."/>
        </authorList>
    </citation>
    <scope>NUCLEOTIDE SEQUENCE</scope>
    <source>
        <strain evidence="2">JB14</strain>
    </source>
</reference>
<proteinExistence type="predicted"/>
<dbReference type="Proteomes" id="UP000799118">
    <property type="component" value="Unassembled WGS sequence"/>
</dbReference>
<protein>
    <submittedName>
        <fullName evidence="2">Uncharacterized protein</fullName>
    </submittedName>
</protein>
<sequence length="151" mass="16902">MLIKAVEGARVDKNGKSKDKDIQFEVDQPSVASLTRLAVVLQNIVPGPAQTQGAEQLRGKVSIERLKGAKLDEVIQFIHQVIPRNVPSRESVKLEWIMTVKERALRLIAYQTMFSTKCNPSPKQDLPKRSTGAVDDENGGVEKIKWLEKRV</sequence>
<feature type="region of interest" description="Disordered" evidence="1">
    <location>
        <begin position="118"/>
        <end position="137"/>
    </location>
</feature>
<organism evidence="2 3">
    <name type="scientific">Gymnopus androsaceus JB14</name>
    <dbReference type="NCBI Taxonomy" id="1447944"/>
    <lineage>
        <taxon>Eukaryota</taxon>
        <taxon>Fungi</taxon>
        <taxon>Dikarya</taxon>
        <taxon>Basidiomycota</taxon>
        <taxon>Agaricomycotina</taxon>
        <taxon>Agaricomycetes</taxon>
        <taxon>Agaricomycetidae</taxon>
        <taxon>Agaricales</taxon>
        <taxon>Marasmiineae</taxon>
        <taxon>Omphalotaceae</taxon>
        <taxon>Gymnopus</taxon>
    </lineage>
</organism>
<name>A0A6A4HPB1_9AGAR</name>
<evidence type="ECO:0000313" key="2">
    <source>
        <dbReference type="EMBL" id="KAE9399501.1"/>
    </source>
</evidence>
<gene>
    <name evidence="2" type="ORF">BT96DRAFT_939424</name>
</gene>
<keyword evidence="3" id="KW-1185">Reference proteome</keyword>
<dbReference type="EMBL" id="ML769469">
    <property type="protein sequence ID" value="KAE9399501.1"/>
    <property type="molecule type" value="Genomic_DNA"/>
</dbReference>
<accession>A0A6A4HPB1</accession>
<evidence type="ECO:0000256" key="1">
    <source>
        <dbReference type="SAM" id="MobiDB-lite"/>
    </source>
</evidence>
<dbReference type="AlphaFoldDB" id="A0A6A4HPB1"/>